<dbReference type="OrthoDB" id="62120at2759"/>
<evidence type="ECO:0000313" key="7">
    <source>
        <dbReference type="EMBL" id="KAG8465233.1"/>
    </source>
</evidence>
<dbReference type="Pfam" id="PF00150">
    <property type="entry name" value="Cellulase"/>
    <property type="match status" value="1"/>
</dbReference>
<keyword evidence="5" id="KW-0472">Membrane</keyword>
<accession>A0A8J6CF37</accession>
<keyword evidence="8" id="KW-1185">Reference proteome</keyword>
<evidence type="ECO:0000313" key="8">
    <source>
        <dbReference type="Proteomes" id="UP000751190"/>
    </source>
</evidence>
<reference evidence="7" key="1">
    <citation type="submission" date="2021-05" db="EMBL/GenBank/DDBJ databases">
        <title>The genome of the haptophyte Pavlova lutheri (Diacronema luteri, Pavlovales) - a model for lipid biosynthesis in eukaryotic algae.</title>
        <authorList>
            <person name="Hulatt C.J."/>
            <person name="Posewitz M.C."/>
        </authorList>
    </citation>
    <scope>NUCLEOTIDE SEQUENCE</scope>
    <source>
        <strain evidence="7">NIVA-4/92</strain>
    </source>
</reference>
<evidence type="ECO:0000256" key="2">
    <source>
        <dbReference type="ARBA" id="ARBA00022801"/>
    </source>
</evidence>
<evidence type="ECO:0000256" key="4">
    <source>
        <dbReference type="RuleBase" id="RU361153"/>
    </source>
</evidence>
<evidence type="ECO:0000256" key="1">
    <source>
        <dbReference type="ARBA" id="ARBA00005641"/>
    </source>
</evidence>
<dbReference type="InterPro" id="IPR001547">
    <property type="entry name" value="Glyco_hydro_5"/>
</dbReference>
<keyword evidence="2 4" id="KW-0378">Hydrolase</keyword>
<keyword evidence="5" id="KW-0812">Transmembrane</keyword>
<sequence length="555" mass="59610">MGRGVHPVAALVLACTTTFALFSGLLLRATIHPPLFTPRSAAKASGHGSHARGEPPIRGVNLGGWLVLEPWITPSLFYQFLDDDPPAIDEQSLCAMLGPAESRSQLRAFRDVWVTEDTIATLRRIGINTVRVPYGYWVFGDQPSFCPGVSSIEYVDRAVGWAEEYGLRVVLDLHGVPGSQNGFDNSGEAHRPPFGVRFDAHAWLSDANVNVTLGVLRRVAARYANSSAVVQMGLVNEPNGFIFPAACSANCPVDQARLLAYYERAWDAIRSVNSRVAPVLDASFRDGAWARLHTPSWRNARAVLDAHRYHAWLPGGSEVPQLVHLRRAGCDARRELATMAAEALPTVVGEWSLAVTDCMTFLNGVGAGSATTSPAACGRVRCPETFGKLPRYVGSGGPLPRGARGGPDAAGMCPVGPHSAPRGPLEYDAFYRLLVAYAVSSFEVSAGWIFWNFKAEVADPRWSLLAVHERGWLPRTLDGWSPPAPDCGETVAGMPVAWLGVGACASLVGLIVALAVAATVADDRQQCAAHIAERDAGGAFVKLWTVNQAEDRQSS</sequence>
<keyword evidence="5" id="KW-1133">Transmembrane helix</keyword>
<dbReference type="EMBL" id="JAGTXO010000011">
    <property type="protein sequence ID" value="KAG8465233.1"/>
    <property type="molecule type" value="Genomic_DNA"/>
</dbReference>
<dbReference type="Gene3D" id="3.20.20.80">
    <property type="entry name" value="Glycosidases"/>
    <property type="match status" value="1"/>
</dbReference>
<name>A0A8J6CF37_DIALT</name>
<dbReference type="GO" id="GO:0009251">
    <property type="term" value="P:glucan catabolic process"/>
    <property type="evidence" value="ECO:0007669"/>
    <property type="project" value="TreeGrafter"/>
</dbReference>
<protein>
    <recommendedName>
        <fullName evidence="6">Glycoside hydrolase family 5 domain-containing protein</fullName>
    </recommendedName>
</protein>
<comment type="caution">
    <text evidence="7">The sequence shown here is derived from an EMBL/GenBank/DDBJ whole genome shotgun (WGS) entry which is preliminary data.</text>
</comment>
<dbReference type="InterPro" id="IPR050386">
    <property type="entry name" value="Glycosyl_hydrolase_5"/>
</dbReference>
<dbReference type="SUPFAM" id="SSF51445">
    <property type="entry name" value="(Trans)glycosidases"/>
    <property type="match status" value="1"/>
</dbReference>
<feature type="domain" description="Glycoside hydrolase family 5" evidence="6">
    <location>
        <begin position="109"/>
        <end position="353"/>
    </location>
</feature>
<organism evidence="7 8">
    <name type="scientific">Diacronema lutheri</name>
    <name type="common">Unicellular marine alga</name>
    <name type="synonym">Monochrysis lutheri</name>
    <dbReference type="NCBI Taxonomy" id="2081491"/>
    <lineage>
        <taxon>Eukaryota</taxon>
        <taxon>Haptista</taxon>
        <taxon>Haptophyta</taxon>
        <taxon>Pavlovophyceae</taxon>
        <taxon>Pavlovales</taxon>
        <taxon>Pavlovaceae</taxon>
        <taxon>Diacronema</taxon>
    </lineage>
</organism>
<dbReference type="GO" id="GO:0008422">
    <property type="term" value="F:beta-glucosidase activity"/>
    <property type="evidence" value="ECO:0007669"/>
    <property type="project" value="TreeGrafter"/>
</dbReference>
<gene>
    <name evidence="7" type="ORF">KFE25_012596</name>
</gene>
<comment type="similarity">
    <text evidence="1 4">Belongs to the glycosyl hydrolase 5 (cellulase A) family.</text>
</comment>
<dbReference type="PANTHER" id="PTHR31297:SF38">
    <property type="entry name" value="X8 DOMAIN-CONTAINING PROTEIN"/>
    <property type="match status" value="1"/>
</dbReference>
<dbReference type="PANTHER" id="PTHR31297">
    <property type="entry name" value="GLUCAN ENDO-1,6-BETA-GLUCOSIDASE B"/>
    <property type="match status" value="1"/>
</dbReference>
<dbReference type="GO" id="GO:0009986">
    <property type="term" value="C:cell surface"/>
    <property type="evidence" value="ECO:0007669"/>
    <property type="project" value="TreeGrafter"/>
</dbReference>
<feature type="transmembrane region" description="Helical" evidence="5">
    <location>
        <begin position="496"/>
        <end position="521"/>
    </location>
</feature>
<dbReference type="AlphaFoldDB" id="A0A8J6CF37"/>
<dbReference type="PROSITE" id="PS51257">
    <property type="entry name" value="PROKAR_LIPOPROTEIN"/>
    <property type="match status" value="1"/>
</dbReference>
<evidence type="ECO:0000259" key="6">
    <source>
        <dbReference type="Pfam" id="PF00150"/>
    </source>
</evidence>
<dbReference type="InterPro" id="IPR017853">
    <property type="entry name" value="GH"/>
</dbReference>
<keyword evidence="3 4" id="KW-0326">Glycosidase</keyword>
<proteinExistence type="inferred from homology"/>
<evidence type="ECO:0000256" key="5">
    <source>
        <dbReference type="SAM" id="Phobius"/>
    </source>
</evidence>
<dbReference type="GO" id="GO:0005576">
    <property type="term" value="C:extracellular region"/>
    <property type="evidence" value="ECO:0007669"/>
    <property type="project" value="TreeGrafter"/>
</dbReference>
<dbReference type="Proteomes" id="UP000751190">
    <property type="component" value="Unassembled WGS sequence"/>
</dbReference>
<evidence type="ECO:0000256" key="3">
    <source>
        <dbReference type="ARBA" id="ARBA00023295"/>
    </source>
</evidence>